<proteinExistence type="predicted"/>
<feature type="region of interest" description="Disordered" evidence="1">
    <location>
        <begin position="363"/>
        <end position="403"/>
    </location>
</feature>
<dbReference type="PANTHER" id="PTHR34567:SF3">
    <property type="entry name" value="FK506-BINDING-LIKE PROTEIN"/>
    <property type="match status" value="1"/>
</dbReference>
<dbReference type="PANTHER" id="PTHR34567">
    <property type="entry name" value="FK506-BINDING-LIKE PROTEIN"/>
    <property type="match status" value="1"/>
</dbReference>
<feature type="compositionally biased region" description="Pro residues" evidence="1">
    <location>
        <begin position="20"/>
        <end position="29"/>
    </location>
</feature>
<gene>
    <name evidence="2" type="ORF">LIER_07064</name>
</gene>
<dbReference type="Proteomes" id="UP001454036">
    <property type="component" value="Unassembled WGS sequence"/>
</dbReference>
<accession>A0AAV3P6V9</accession>
<feature type="region of interest" description="Disordered" evidence="1">
    <location>
        <begin position="1"/>
        <end position="35"/>
    </location>
</feature>
<name>A0AAV3P6V9_LITER</name>
<evidence type="ECO:0000256" key="1">
    <source>
        <dbReference type="SAM" id="MobiDB-lite"/>
    </source>
</evidence>
<keyword evidence="3" id="KW-1185">Reference proteome</keyword>
<evidence type="ECO:0000313" key="3">
    <source>
        <dbReference type="Proteomes" id="UP001454036"/>
    </source>
</evidence>
<dbReference type="EMBL" id="BAABME010001068">
    <property type="protein sequence ID" value="GAA0147340.1"/>
    <property type="molecule type" value="Genomic_DNA"/>
</dbReference>
<organism evidence="2 3">
    <name type="scientific">Lithospermum erythrorhizon</name>
    <name type="common">Purple gromwell</name>
    <name type="synonym">Lithospermum officinale var. erythrorhizon</name>
    <dbReference type="NCBI Taxonomy" id="34254"/>
    <lineage>
        <taxon>Eukaryota</taxon>
        <taxon>Viridiplantae</taxon>
        <taxon>Streptophyta</taxon>
        <taxon>Embryophyta</taxon>
        <taxon>Tracheophyta</taxon>
        <taxon>Spermatophyta</taxon>
        <taxon>Magnoliopsida</taxon>
        <taxon>eudicotyledons</taxon>
        <taxon>Gunneridae</taxon>
        <taxon>Pentapetalae</taxon>
        <taxon>asterids</taxon>
        <taxon>lamiids</taxon>
        <taxon>Boraginales</taxon>
        <taxon>Boraginaceae</taxon>
        <taxon>Boraginoideae</taxon>
        <taxon>Lithospermeae</taxon>
        <taxon>Lithospermum</taxon>
    </lineage>
</organism>
<reference evidence="2 3" key="1">
    <citation type="submission" date="2024-01" db="EMBL/GenBank/DDBJ databases">
        <title>The complete chloroplast genome sequence of Lithospermum erythrorhizon: insights into the phylogenetic relationship among Boraginaceae species and the maternal lineages of purple gromwells.</title>
        <authorList>
            <person name="Okada T."/>
            <person name="Watanabe K."/>
        </authorList>
    </citation>
    <scope>NUCLEOTIDE SEQUENCE [LARGE SCALE GENOMIC DNA]</scope>
</reference>
<dbReference type="AlphaFoldDB" id="A0AAV3P6V9"/>
<protein>
    <submittedName>
        <fullName evidence="2">Uncharacterized protein</fullName>
    </submittedName>
</protein>
<evidence type="ECO:0000313" key="2">
    <source>
        <dbReference type="EMBL" id="GAA0147340.1"/>
    </source>
</evidence>
<feature type="compositionally biased region" description="Gly residues" evidence="1">
    <location>
        <begin position="366"/>
        <end position="377"/>
    </location>
</feature>
<comment type="caution">
    <text evidence="2">The sequence shown here is derived from an EMBL/GenBank/DDBJ whole genome shotgun (WGS) entry which is preliminary data.</text>
</comment>
<sequence length="403" mass="46780">MGKWNQRYRIGRRKNYNYQEPPPSPPRTQPLPYGRSENGVPSWEIDFCYLSGVTWHKISTAKKFMFCHDSVLKWNDFAGEEAFHNARRRYWEKINGLPYEDCSPDPDMYIGKVDWNSYIDPELMLDLDREYFNPNDVEKSEKSDTNSKGASSCLLVQNDKNANEGENPWDSNIVLGTGEHKSSIDLWEQYAANDTNTSKVKKIWESNPVRGTGEVKSSVDLWEQYCIENKSIDKGDNFWVSNRVQGTGKQKSSVDPWEQYYVEVEQSKSNNAWRDSIDESSLWHRSRSQNIHSSPHVRGNQHQKCAGYIQTKGTEYVGYNSWQSNQRGNDFPFNATSNDRLQGNRWNNSERREFSEFANDCSRRSGLGGKNRGGRGWYDGCRKREGSMQHVSRNKSSRFQDND</sequence>